<evidence type="ECO:0000256" key="2">
    <source>
        <dbReference type="SAM" id="MobiDB-lite"/>
    </source>
</evidence>
<gene>
    <name evidence="3" type="ORF">FIV42_22045</name>
</gene>
<evidence type="ECO:0000313" key="3">
    <source>
        <dbReference type="EMBL" id="QDG53328.1"/>
    </source>
</evidence>
<protein>
    <submittedName>
        <fullName evidence="3">Uncharacterized protein</fullName>
    </submittedName>
</protein>
<dbReference type="AlphaFoldDB" id="A0A4Y6PYC1"/>
<feature type="coiled-coil region" evidence="1">
    <location>
        <begin position="146"/>
        <end position="190"/>
    </location>
</feature>
<reference evidence="3 4" key="1">
    <citation type="submission" date="2019-06" db="EMBL/GenBank/DDBJ databases">
        <title>Persicimonas caeni gen. nov., sp. nov., a predatory bacterium isolated from solar saltern.</title>
        <authorList>
            <person name="Wang S."/>
        </authorList>
    </citation>
    <scope>NUCLEOTIDE SEQUENCE [LARGE SCALE GENOMIC DNA]</scope>
    <source>
        <strain evidence="3 4">YN101</strain>
    </source>
</reference>
<proteinExistence type="predicted"/>
<dbReference type="EMBL" id="CP041186">
    <property type="protein sequence ID" value="QDG53328.1"/>
    <property type="molecule type" value="Genomic_DNA"/>
</dbReference>
<feature type="compositionally biased region" description="Acidic residues" evidence="2">
    <location>
        <begin position="233"/>
        <end position="249"/>
    </location>
</feature>
<evidence type="ECO:0000256" key="1">
    <source>
        <dbReference type="SAM" id="Coils"/>
    </source>
</evidence>
<sequence>MGIRKYDRRLKALCLAVIQNVSQIELAGDAAEVRDRAIARFQKADQLLEVAIAKANTEGVEVSEAETALLEALSAAEGNHKTIYQGLQGSFYLRQARGEAVGGTHTRDLKIYLDGYNPSDFGRLVLSDKVDQMKKAAAHAARFLDAQDFADQIDAAQQAADRLDAAWKALLEEEAEASRADRELRKASDEATRHYRIGRDWISGCLRDVGLEDDLAGLVPAPSSVYSTSVGDDAAEDIDAPQADEDRDEHEEPTPV</sequence>
<feature type="region of interest" description="Disordered" evidence="2">
    <location>
        <begin position="222"/>
        <end position="256"/>
    </location>
</feature>
<name>A0A4Y6PYC1_PERCE</name>
<keyword evidence="4" id="KW-1185">Reference proteome</keyword>
<dbReference type="RefSeq" id="WP_141199789.1">
    <property type="nucleotide sequence ID" value="NZ_CP041186.1"/>
</dbReference>
<accession>A0A4Y6PYC1</accession>
<dbReference type="Proteomes" id="UP000315995">
    <property type="component" value="Chromosome"/>
</dbReference>
<accession>A0A5B8YG37</accession>
<organism evidence="3 4">
    <name type="scientific">Persicimonas caeni</name>
    <dbReference type="NCBI Taxonomy" id="2292766"/>
    <lineage>
        <taxon>Bacteria</taxon>
        <taxon>Deltaproteobacteria</taxon>
        <taxon>Bradymonadales</taxon>
        <taxon>Bradymonadaceae</taxon>
        <taxon>Persicimonas</taxon>
    </lineage>
</organism>
<keyword evidence="1" id="KW-0175">Coiled coil</keyword>
<evidence type="ECO:0000313" key="4">
    <source>
        <dbReference type="Proteomes" id="UP000315995"/>
    </source>
</evidence>